<feature type="compositionally biased region" description="Polar residues" evidence="7">
    <location>
        <begin position="138"/>
        <end position="158"/>
    </location>
</feature>
<dbReference type="InterPro" id="IPR020479">
    <property type="entry name" value="HD_metazoa"/>
</dbReference>
<feature type="compositionally biased region" description="Polar residues" evidence="7">
    <location>
        <begin position="113"/>
        <end position="122"/>
    </location>
</feature>
<reference evidence="9" key="1">
    <citation type="submission" date="2022-11" db="EMBL/GenBank/DDBJ databases">
        <title>Centuries of genome instability and evolution in soft-shell clam transmissible cancer (bioRxiv).</title>
        <authorList>
            <person name="Hart S.F.M."/>
            <person name="Yonemitsu M.A."/>
            <person name="Giersch R.M."/>
            <person name="Beal B.F."/>
            <person name="Arriagada G."/>
            <person name="Davis B.W."/>
            <person name="Ostrander E.A."/>
            <person name="Goff S.P."/>
            <person name="Metzger M.J."/>
        </authorList>
    </citation>
    <scope>NUCLEOTIDE SEQUENCE</scope>
    <source>
        <strain evidence="9">MELC-2E11</strain>
        <tissue evidence="9">Siphon/mantle</tissue>
    </source>
</reference>
<evidence type="ECO:0000256" key="6">
    <source>
        <dbReference type="RuleBase" id="RU000682"/>
    </source>
</evidence>
<feature type="domain" description="Homeobox" evidence="8">
    <location>
        <begin position="232"/>
        <end position="292"/>
    </location>
</feature>
<dbReference type="PANTHER" id="PTHR24333">
    <property type="entry name" value="HOMEO BOX HB9 LIKE A-RELATED"/>
    <property type="match status" value="1"/>
</dbReference>
<keyword evidence="3 5" id="KW-0371">Homeobox</keyword>
<proteinExistence type="predicted"/>
<dbReference type="Pfam" id="PF00046">
    <property type="entry name" value="Homeodomain"/>
    <property type="match status" value="1"/>
</dbReference>
<evidence type="ECO:0000256" key="1">
    <source>
        <dbReference type="ARBA" id="ARBA00004123"/>
    </source>
</evidence>
<dbReference type="SMART" id="SM00389">
    <property type="entry name" value="HOX"/>
    <property type="match status" value="1"/>
</dbReference>
<evidence type="ECO:0000256" key="4">
    <source>
        <dbReference type="ARBA" id="ARBA00023242"/>
    </source>
</evidence>
<feature type="compositionally biased region" description="Polar residues" evidence="7">
    <location>
        <begin position="218"/>
        <end position="228"/>
    </location>
</feature>
<dbReference type="InterPro" id="IPR009057">
    <property type="entry name" value="Homeodomain-like_sf"/>
</dbReference>
<keyword evidence="4 5" id="KW-0539">Nucleus</keyword>
<name>A0ABY7GA07_MYAAR</name>
<dbReference type="Gene3D" id="1.10.10.60">
    <property type="entry name" value="Homeodomain-like"/>
    <property type="match status" value="1"/>
</dbReference>
<dbReference type="Proteomes" id="UP001164746">
    <property type="component" value="Chromosome 17"/>
</dbReference>
<evidence type="ECO:0000256" key="5">
    <source>
        <dbReference type="PROSITE-ProRule" id="PRU00108"/>
    </source>
</evidence>
<evidence type="ECO:0000256" key="3">
    <source>
        <dbReference type="ARBA" id="ARBA00023155"/>
    </source>
</evidence>
<feature type="compositionally biased region" description="Low complexity" evidence="7">
    <location>
        <begin position="195"/>
        <end position="206"/>
    </location>
</feature>
<dbReference type="CDD" id="cd00086">
    <property type="entry name" value="homeodomain"/>
    <property type="match status" value="1"/>
</dbReference>
<sequence>MLHRKMRMNSTNMSEESDVYSEAEDQVDVDVERGGVEESTPPRPTDLRLHERLHGGCAETGLNFSKLPTFGHSNSFHKDTSPDNCKSCINNNSENHKLPFSSSVPNKLKSAQVDKNNSGSARNDTKPATRPSFLITDILSSGSRSMNTHTDTDNTSVATTPCTPCTPTSHVIDIQRTAALLAAHARGSPSGCLLSPGASSDSPAPDSDIDEESRDGSPLSNSGSPTDSRNSKKARKARTAFTDHQLNSLEKTFERQKYLSVQDRMELAAKLNLTDTQVKTWYQNRRTKWKRQTAVGLELLAEAGSYSNIQRIMQASPYWSSYPGTHGPNPALLPGVDSLYYRQGGSPLSSHRQLVSRMYLQSMGHMA</sequence>
<feature type="region of interest" description="Disordered" evidence="7">
    <location>
        <begin position="1"/>
        <end position="26"/>
    </location>
</feature>
<dbReference type="EMBL" id="CP111028">
    <property type="protein sequence ID" value="WAR30752.1"/>
    <property type="molecule type" value="Genomic_DNA"/>
</dbReference>
<dbReference type="PANTHER" id="PTHR24333:SF5">
    <property type="entry name" value="VENT HOMEOBOX"/>
    <property type="match status" value="1"/>
</dbReference>
<dbReference type="PRINTS" id="PR00024">
    <property type="entry name" value="HOMEOBOX"/>
</dbReference>
<evidence type="ECO:0000313" key="10">
    <source>
        <dbReference type="Proteomes" id="UP001164746"/>
    </source>
</evidence>
<dbReference type="InterPro" id="IPR017970">
    <property type="entry name" value="Homeobox_CS"/>
</dbReference>
<dbReference type="PROSITE" id="PS50071">
    <property type="entry name" value="HOMEOBOX_2"/>
    <property type="match status" value="1"/>
</dbReference>
<accession>A0ABY7GA07</accession>
<feature type="compositionally biased region" description="Acidic residues" evidence="7">
    <location>
        <begin position="15"/>
        <end position="26"/>
    </location>
</feature>
<keyword evidence="10" id="KW-1185">Reference proteome</keyword>
<feature type="region of interest" description="Disordered" evidence="7">
    <location>
        <begin position="187"/>
        <end position="241"/>
    </location>
</feature>
<organism evidence="9 10">
    <name type="scientific">Mya arenaria</name>
    <name type="common">Soft-shell clam</name>
    <dbReference type="NCBI Taxonomy" id="6604"/>
    <lineage>
        <taxon>Eukaryota</taxon>
        <taxon>Metazoa</taxon>
        <taxon>Spiralia</taxon>
        <taxon>Lophotrochozoa</taxon>
        <taxon>Mollusca</taxon>
        <taxon>Bivalvia</taxon>
        <taxon>Autobranchia</taxon>
        <taxon>Heteroconchia</taxon>
        <taxon>Euheterodonta</taxon>
        <taxon>Imparidentia</taxon>
        <taxon>Neoheterodontei</taxon>
        <taxon>Myida</taxon>
        <taxon>Myoidea</taxon>
        <taxon>Myidae</taxon>
        <taxon>Mya</taxon>
    </lineage>
</organism>
<evidence type="ECO:0000313" key="9">
    <source>
        <dbReference type="EMBL" id="WAR30752.1"/>
    </source>
</evidence>
<feature type="DNA-binding region" description="Homeobox" evidence="5">
    <location>
        <begin position="234"/>
        <end position="293"/>
    </location>
</feature>
<dbReference type="SUPFAM" id="SSF46689">
    <property type="entry name" value="Homeodomain-like"/>
    <property type="match status" value="1"/>
</dbReference>
<feature type="region of interest" description="Disordered" evidence="7">
    <location>
        <begin position="96"/>
        <end position="160"/>
    </location>
</feature>
<evidence type="ECO:0000259" key="8">
    <source>
        <dbReference type="PROSITE" id="PS50071"/>
    </source>
</evidence>
<gene>
    <name evidence="9" type="ORF">MAR_033294</name>
</gene>
<protein>
    <submittedName>
        <fullName evidence="9">BARH1-like protein</fullName>
    </submittedName>
</protein>
<comment type="subcellular location">
    <subcellularLocation>
        <location evidence="1 5 6">Nucleus</location>
    </subcellularLocation>
</comment>
<dbReference type="InterPro" id="IPR050848">
    <property type="entry name" value="Homeobox_TF"/>
</dbReference>
<evidence type="ECO:0000256" key="7">
    <source>
        <dbReference type="SAM" id="MobiDB-lite"/>
    </source>
</evidence>
<dbReference type="PROSITE" id="PS00027">
    <property type="entry name" value="HOMEOBOX_1"/>
    <property type="match status" value="1"/>
</dbReference>
<keyword evidence="2 5" id="KW-0238">DNA-binding</keyword>
<evidence type="ECO:0000256" key="2">
    <source>
        <dbReference type="ARBA" id="ARBA00023125"/>
    </source>
</evidence>
<dbReference type="InterPro" id="IPR001356">
    <property type="entry name" value="HD"/>
</dbReference>